<dbReference type="PANTHER" id="PTHR37692">
    <property type="entry name" value="HYPOTHETICAL MEMBRANE SPANNING PROTEIN"/>
    <property type="match status" value="1"/>
</dbReference>
<feature type="transmembrane region" description="Helical" evidence="1">
    <location>
        <begin position="74"/>
        <end position="98"/>
    </location>
</feature>
<feature type="transmembrane region" description="Helical" evidence="1">
    <location>
        <begin position="118"/>
        <end position="138"/>
    </location>
</feature>
<dbReference type="Pfam" id="PF04238">
    <property type="entry name" value="DUF420"/>
    <property type="match status" value="1"/>
</dbReference>
<dbReference type="InterPro" id="IPR007352">
    <property type="entry name" value="DUF420"/>
</dbReference>
<gene>
    <name evidence="2" type="ORF">H9649_02365</name>
</gene>
<protein>
    <submittedName>
        <fullName evidence="2">DUF420 domain-containing protein</fullName>
    </submittedName>
</protein>
<keyword evidence="1" id="KW-1133">Transmembrane helix</keyword>
<keyword evidence="1" id="KW-0812">Transmembrane</keyword>
<dbReference type="Gene3D" id="1.20.120.80">
    <property type="entry name" value="Cytochrome c oxidase, subunit III, four-helix bundle"/>
    <property type="match status" value="1"/>
</dbReference>
<accession>A0ABR8U5U8</accession>
<name>A0ABR8U5U8_9BACL</name>
<dbReference type="RefSeq" id="WP_191693055.1">
    <property type="nucleotide sequence ID" value="NZ_JACSQN010000002.1"/>
</dbReference>
<evidence type="ECO:0000313" key="3">
    <source>
        <dbReference type="Proteomes" id="UP000626786"/>
    </source>
</evidence>
<evidence type="ECO:0000256" key="1">
    <source>
        <dbReference type="SAM" id="Phobius"/>
    </source>
</evidence>
<proteinExistence type="predicted"/>
<evidence type="ECO:0000313" key="2">
    <source>
        <dbReference type="EMBL" id="MBD7983411.1"/>
    </source>
</evidence>
<organism evidence="2 3">
    <name type="scientific">Sporosarcina quadrami</name>
    <dbReference type="NCBI Taxonomy" id="2762234"/>
    <lineage>
        <taxon>Bacteria</taxon>
        <taxon>Bacillati</taxon>
        <taxon>Bacillota</taxon>
        <taxon>Bacilli</taxon>
        <taxon>Bacillales</taxon>
        <taxon>Caryophanaceae</taxon>
        <taxon>Sporosarcina</taxon>
    </lineage>
</organism>
<comment type="caution">
    <text evidence="2">The sequence shown here is derived from an EMBL/GenBank/DDBJ whole genome shotgun (WGS) entry which is preliminary data.</text>
</comment>
<dbReference type="PANTHER" id="PTHR37692:SF1">
    <property type="entry name" value="DUF420 DOMAIN-CONTAINING PROTEIN"/>
    <property type="match status" value="1"/>
</dbReference>
<feature type="transmembrane region" description="Helical" evidence="1">
    <location>
        <begin position="40"/>
        <end position="62"/>
    </location>
</feature>
<keyword evidence="3" id="KW-1185">Reference proteome</keyword>
<feature type="transmembrane region" description="Helical" evidence="1">
    <location>
        <begin position="6"/>
        <end position="28"/>
    </location>
</feature>
<dbReference type="InterPro" id="IPR013833">
    <property type="entry name" value="Cyt_c_oxidase_su3_a-hlx"/>
</dbReference>
<dbReference type="EMBL" id="JACSQN010000002">
    <property type="protein sequence ID" value="MBD7983411.1"/>
    <property type="molecule type" value="Genomic_DNA"/>
</dbReference>
<reference evidence="2 3" key="1">
    <citation type="submission" date="2020-08" db="EMBL/GenBank/DDBJ databases">
        <title>A Genomic Blueprint of the Chicken Gut Microbiome.</title>
        <authorList>
            <person name="Gilroy R."/>
            <person name="Ravi A."/>
            <person name="Getino M."/>
            <person name="Pursley I."/>
            <person name="Horton D.L."/>
            <person name="Alikhan N.-F."/>
            <person name="Baker D."/>
            <person name="Gharbi K."/>
            <person name="Hall N."/>
            <person name="Watson M."/>
            <person name="Adriaenssens E.M."/>
            <person name="Foster-Nyarko E."/>
            <person name="Jarju S."/>
            <person name="Secka A."/>
            <person name="Antonio M."/>
            <person name="Oren A."/>
            <person name="Chaudhuri R."/>
            <person name="La Ragione R.M."/>
            <person name="Hildebrand F."/>
            <person name="Pallen M.J."/>
        </authorList>
    </citation>
    <scope>NUCLEOTIDE SEQUENCE [LARGE SCALE GENOMIC DNA]</scope>
    <source>
        <strain evidence="2 3">Sa2YVA2</strain>
    </source>
</reference>
<dbReference type="Proteomes" id="UP000626786">
    <property type="component" value="Unassembled WGS sequence"/>
</dbReference>
<keyword evidence="1" id="KW-0472">Membrane</keyword>
<sequence length="153" mass="16842">MGVPFLPTLSTFLIVLSGILVAIGWKLARARKLDAHKKTMIAATISAVLFLIIYLSRTILFGNTAFAGPENAKIYYTVFLIFHIILATTSAVFGAIVIRAGFKERLKRHRKLGPVTAIMWMFTAITGVAVYLLLYVIYKGGETTSMIKAILGF</sequence>